<evidence type="ECO:0000313" key="2">
    <source>
        <dbReference type="Proteomes" id="UP000460626"/>
    </source>
</evidence>
<dbReference type="OrthoDB" id="9790023at2"/>
<dbReference type="AlphaFoldDB" id="A0A845A395"/>
<gene>
    <name evidence="1" type="ORF">GRI62_09775</name>
</gene>
<dbReference type="GO" id="GO:0016811">
    <property type="term" value="F:hydrolase activity, acting on carbon-nitrogen (but not peptide) bonds, in linear amides"/>
    <property type="evidence" value="ECO:0007669"/>
    <property type="project" value="TreeGrafter"/>
</dbReference>
<dbReference type="PANTHER" id="PTHR12993:SF29">
    <property type="entry name" value="BLR3841 PROTEIN"/>
    <property type="match status" value="1"/>
</dbReference>
<dbReference type="RefSeq" id="WP_131453178.1">
    <property type="nucleotide sequence ID" value="NZ_BMJK01000001.1"/>
</dbReference>
<organism evidence="1 2">
    <name type="scientific">Aurantiacibacter arachoides</name>
    <dbReference type="NCBI Taxonomy" id="1850444"/>
    <lineage>
        <taxon>Bacteria</taxon>
        <taxon>Pseudomonadati</taxon>
        <taxon>Pseudomonadota</taxon>
        <taxon>Alphaproteobacteria</taxon>
        <taxon>Sphingomonadales</taxon>
        <taxon>Erythrobacteraceae</taxon>
        <taxon>Aurantiacibacter</taxon>
    </lineage>
</organism>
<dbReference type="InterPro" id="IPR003737">
    <property type="entry name" value="GlcNAc_PI_deacetylase-related"/>
</dbReference>
<accession>A0A845A395</accession>
<dbReference type="InterPro" id="IPR024078">
    <property type="entry name" value="LmbE-like_dom_sf"/>
</dbReference>
<dbReference type="SUPFAM" id="SSF102588">
    <property type="entry name" value="LmbE-like"/>
    <property type="match status" value="1"/>
</dbReference>
<reference evidence="1 2" key="1">
    <citation type="submission" date="2019-12" db="EMBL/GenBank/DDBJ databases">
        <title>Genomic-based taxomic classification of the family Erythrobacteraceae.</title>
        <authorList>
            <person name="Xu L."/>
        </authorList>
    </citation>
    <scope>NUCLEOTIDE SEQUENCE [LARGE SCALE GENOMIC DNA]</scope>
    <source>
        <strain evidence="1 2">RC4-10-4</strain>
    </source>
</reference>
<name>A0A845A395_9SPHN</name>
<dbReference type="PANTHER" id="PTHR12993">
    <property type="entry name" value="N-ACETYLGLUCOSAMINYL-PHOSPHATIDYLINOSITOL DE-N-ACETYLASE-RELATED"/>
    <property type="match status" value="1"/>
</dbReference>
<dbReference type="EMBL" id="WTYH01000001">
    <property type="protein sequence ID" value="MXO93892.1"/>
    <property type="molecule type" value="Genomic_DNA"/>
</dbReference>
<sequence length="240" mass="25521">MSVSEICDGSLLRASVAAPTVGLDELAPRGPVLVVAPHPDDETFGCGMAIAAAAANGRRIVLALLTDGEASHAASDTCSRDDLVTLRSGELAQALDILVPDGDVPLLRLGAPDGRSRPDDELVQSLHAFARKHSVCTVWTTWHADPHCDHETAALVGAEVARALAIPMWEYAVWGRFGERAVPASMVTFHDTAMAGRKRAAIAAYRSQTDESVVGDPTGFTMPRAFVSHFASHPEVFFRA</sequence>
<evidence type="ECO:0000313" key="1">
    <source>
        <dbReference type="EMBL" id="MXO93892.1"/>
    </source>
</evidence>
<evidence type="ECO:0008006" key="3">
    <source>
        <dbReference type="Google" id="ProtNLM"/>
    </source>
</evidence>
<dbReference type="Gene3D" id="3.40.50.10320">
    <property type="entry name" value="LmbE-like"/>
    <property type="match status" value="1"/>
</dbReference>
<dbReference type="Pfam" id="PF02585">
    <property type="entry name" value="PIG-L"/>
    <property type="match status" value="1"/>
</dbReference>
<keyword evidence="2" id="KW-1185">Reference proteome</keyword>
<dbReference type="Proteomes" id="UP000460626">
    <property type="component" value="Unassembled WGS sequence"/>
</dbReference>
<protein>
    <recommendedName>
        <fullName evidence="3">PIG-L family deacetylase</fullName>
    </recommendedName>
</protein>
<comment type="caution">
    <text evidence="1">The sequence shown here is derived from an EMBL/GenBank/DDBJ whole genome shotgun (WGS) entry which is preliminary data.</text>
</comment>
<proteinExistence type="predicted"/>